<gene>
    <name evidence="1" type="ORF">ILUMI_14612</name>
</gene>
<dbReference type="EMBL" id="VTPC01028310">
    <property type="protein sequence ID" value="KAF2891561.1"/>
    <property type="molecule type" value="Genomic_DNA"/>
</dbReference>
<accession>A0A8K0CTW6</accession>
<sequence length="184" mass="20790">MLMPPRCDTVKEILFTPRLIAFNESFATAGNCNISPVAVLWHEAISGQKTDDIVSIFYAFLNNIRDSEDIVIWLDNCSGQICKLTRITPRPYLNQMVEVQFTRGLRTLTYKTSFDGAVNVINCLKANCQKMGIAKAVSKQQLRGISEDRKQTILIKLGQILLPNRLHFWENLPDSQSQDAIDDA</sequence>
<evidence type="ECO:0000313" key="2">
    <source>
        <dbReference type="Proteomes" id="UP000801492"/>
    </source>
</evidence>
<dbReference type="OrthoDB" id="7680351at2759"/>
<proteinExistence type="predicted"/>
<comment type="caution">
    <text evidence="1">The sequence shown here is derived from an EMBL/GenBank/DDBJ whole genome shotgun (WGS) entry which is preliminary data.</text>
</comment>
<dbReference type="Proteomes" id="UP000801492">
    <property type="component" value="Unassembled WGS sequence"/>
</dbReference>
<name>A0A8K0CTW6_IGNLU</name>
<organism evidence="1 2">
    <name type="scientific">Ignelater luminosus</name>
    <name type="common">Cucubano</name>
    <name type="synonym">Pyrophorus luminosus</name>
    <dbReference type="NCBI Taxonomy" id="2038154"/>
    <lineage>
        <taxon>Eukaryota</taxon>
        <taxon>Metazoa</taxon>
        <taxon>Ecdysozoa</taxon>
        <taxon>Arthropoda</taxon>
        <taxon>Hexapoda</taxon>
        <taxon>Insecta</taxon>
        <taxon>Pterygota</taxon>
        <taxon>Neoptera</taxon>
        <taxon>Endopterygota</taxon>
        <taxon>Coleoptera</taxon>
        <taxon>Polyphaga</taxon>
        <taxon>Elateriformia</taxon>
        <taxon>Elateroidea</taxon>
        <taxon>Elateridae</taxon>
        <taxon>Agrypninae</taxon>
        <taxon>Pyrophorini</taxon>
        <taxon>Ignelater</taxon>
    </lineage>
</organism>
<reference evidence="1" key="1">
    <citation type="submission" date="2019-08" db="EMBL/GenBank/DDBJ databases">
        <title>The genome of the North American firefly Photinus pyralis.</title>
        <authorList>
            <consortium name="Photinus pyralis genome working group"/>
            <person name="Fallon T.R."/>
            <person name="Sander Lower S.E."/>
            <person name="Weng J.-K."/>
        </authorList>
    </citation>
    <scope>NUCLEOTIDE SEQUENCE</scope>
    <source>
        <strain evidence="1">TRF0915ILg1</strain>
        <tissue evidence="1">Whole body</tissue>
    </source>
</reference>
<dbReference type="AlphaFoldDB" id="A0A8K0CTW6"/>
<evidence type="ECO:0000313" key="1">
    <source>
        <dbReference type="EMBL" id="KAF2891561.1"/>
    </source>
</evidence>
<keyword evidence="2" id="KW-1185">Reference proteome</keyword>
<protein>
    <submittedName>
        <fullName evidence="1">Uncharacterized protein</fullName>
    </submittedName>
</protein>